<organism evidence="1 2">
    <name type="scientific">Lacticaseibacillus jixianensis</name>
    <dbReference type="NCBI Taxonomy" id="2486012"/>
    <lineage>
        <taxon>Bacteria</taxon>
        <taxon>Bacillati</taxon>
        <taxon>Bacillota</taxon>
        <taxon>Bacilli</taxon>
        <taxon>Lactobacillales</taxon>
        <taxon>Lactobacillaceae</taxon>
        <taxon>Lacticaseibacillus</taxon>
    </lineage>
</organism>
<comment type="caution">
    <text evidence="1">The sequence shown here is derived from an EMBL/GenBank/DDBJ whole genome shotgun (WGS) entry which is preliminary data.</text>
</comment>
<dbReference type="EMBL" id="JBHTMO010000009">
    <property type="protein sequence ID" value="MFD1392792.1"/>
    <property type="molecule type" value="Genomic_DNA"/>
</dbReference>
<accession>A0ABW4B6Y3</accession>
<dbReference type="Proteomes" id="UP001597249">
    <property type="component" value="Unassembled WGS sequence"/>
</dbReference>
<name>A0ABW4B6Y3_9LACO</name>
<gene>
    <name evidence="1" type="ORF">ACFQ3L_04200</name>
</gene>
<evidence type="ECO:0000313" key="2">
    <source>
        <dbReference type="Proteomes" id="UP001597249"/>
    </source>
</evidence>
<dbReference type="RefSeq" id="WP_125586746.1">
    <property type="nucleotide sequence ID" value="NZ_JBHTMO010000009.1"/>
</dbReference>
<evidence type="ECO:0000313" key="1">
    <source>
        <dbReference type="EMBL" id="MFD1392792.1"/>
    </source>
</evidence>
<protein>
    <submittedName>
        <fullName evidence="1">Uncharacterized protein</fullName>
    </submittedName>
</protein>
<sequence>MDAYTSFIISKSGEVTRMPILVIYADRFWNARGQRLALPSRPVPLEFNEELAKQPDVWTLGERMRVGGRVAGVDTAAASQQKLIQETRKQIAAADRSKLKAFNNGLYTLEQKLERLAGLRQTYLNGEISLDTLQNQENRLLYRHGHPYLEQLAVMHDKQLAMRRAALPALLAKSHVTYLIAAPKLLSHDVQGRQRFEKGGQEQTAGGQRVSTMFTVTSLTPATEKKLTRTAAGREQLLLPLRRFRQLWLHNGRPLDMLPPPSKYDPEMAKLQAAWLAFEAARAEGPAKP</sequence>
<keyword evidence="2" id="KW-1185">Reference proteome</keyword>
<proteinExistence type="predicted"/>
<reference evidence="2" key="1">
    <citation type="journal article" date="2019" name="Int. J. Syst. Evol. Microbiol.">
        <title>The Global Catalogue of Microorganisms (GCM) 10K type strain sequencing project: providing services to taxonomists for standard genome sequencing and annotation.</title>
        <authorList>
            <consortium name="The Broad Institute Genomics Platform"/>
            <consortium name="The Broad Institute Genome Sequencing Center for Infectious Disease"/>
            <person name="Wu L."/>
            <person name="Ma J."/>
        </authorList>
    </citation>
    <scope>NUCLEOTIDE SEQUENCE [LARGE SCALE GENOMIC DNA]</scope>
    <source>
        <strain evidence="2">CCM 8911</strain>
    </source>
</reference>